<evidence type="ECO:0000313" key="1">
    <source>
        <dbReference type="EMBL" id="KAF7800933.1"/>
    </source>
</evidence>
<sequence>MAKCVSALNDIANVSAHIYMKAMDKFVDPTLREMFMSMPLNMKKIWLDGLV</sequence>
<proteinExistence type="predicted"/>
<dbReference type="AlphaFoldDB" id="A0A834SCD9"/>
<organism evidence="1 2">
    <name type="scientific">Senna tora</name>
    <dbReference type="NCBI Taxonomy" id="362788"/>
    <lineage>
        <taxon>Eukaryota</taxon>
        <taxon>Viridiplantae</taxon>
        <taxon>Streptophyta</taxon>
        <taxon>Embryophyta</taxon>
        <taxon>Tracheophyta</taxon>
        <taxon>Spermatophyta</taxon>
        <taxon>Magnoliopsida</taxon>
        <taxon>eudicotyledons</taxon>
        <taxon>Gunneridae</taxon>
        <taxon>Pentapetalae</taxon>
        <taxon>rosids</taxon>
        <taxon>fabids</taxon>
        <taxon>Fabales</taxon>
        <taxon>Fabaceae</taxon>
        <taxon>Caesalpinioideae</taxon>
        <taxon>Cassia clade</taxon>
        <taxon>Senna</taxon>
    </lineage>
</organism>
<accession>A0A834SCD9</accession>
<keyword evidence="2" id="KW-1185">Reference proteome</keyword>
<name>A0A834SCD9_9FABA</name>
<dbReference type="GO" id="GO:0003677">
    <property type="term" value="F:DNA binding"/>
    <property type="evidence" value="ECO:0007669"/>
    <property type="project" value="UniProtKB-KW"/>
</dbReference>
<protein>
    <submittedName>
        <fullName evidence="1">Myb/SANT-like DNA-binding domain protein</fullName>
    </submittedName>
</protein>
<dbReference type="Proteomes" id="UP000634136">
    <property type="component" value="Unassembled WGS sequence"/>
</dbReference>
<comment type="caution">
    <text evidence="1">The sequence shown here is derived from an EMBL/GenBank/DDBJ whole genome shotgun (WGS) entry which is preliminary data.</text>
</comment>
<evidence type="ECO:0000313" key="2">
    <source>
        <dbReference type="Proteomes" id="UP000634136"/>
    </source>
</evidence>
<gene>
    <name evidence="1" type="ORF">G2W53_044575</name>
</gene>
<dbReference type="EMBL" id="JAAIUW010000106">
    <property type="protein sequence ID" value="KAF7800933.1"/>
    <property type="molecule type" value="Genomic_DNA"/>
</dbReference>
<reference evidence="1" key="1">
    <citation type="submission" date="2020-09" db="EMBL/GenBank/DDBJ databases">
        <title>Genome-Enabled Discovery of Anthraquinone Biosynthesis in Senna tora.</title>
        <authorList>
            <person name="Kang S.-H."/>
            <person name="Pandey R.P."/>
            <person name="Lee C.-M."/>
            <person name="Sim J.-S."/>
            <person name="Jeong J.-T."/>
            <person name="Choi B.-S."/>
            <person name="Jung M."/>
            <person name="Ginzburg D."/>
            <person name="Zhao K."/>
            <person name="Won S.Y."/>
            <person name="Oh T.-J."/>
            <person name="Yu Y."/>
            <person name="Kim N.-H."/>
            <person name="Lee O.R."/>
            <person name="Lee T.-H."/>
            <person name="Bashyal P."/>
            <person name="Kim T.-S."/>
            <person name="Lee W.-H."/>
            <person name="Kawkins C."/>
            <person name="Kim C.-K."/>
            <person name="Kim J.S."/>
            <person name="Ahn B.O."/>
            <person name="Rhee S.Y."/>
            <person name="Sohng J.K."/>
        </authorList>
    </citation>
    <scope>NUCLEOTIDE SEQUENCE</scope>
    <source>
        <tissue evidence="1">Leaf</tissue>
    </source>
</reference>
<dbReference type="OrthoDB" id="694710at2759"/>
<keyword evidence="1" id="KW-0238">DNA-binding</keyword>